<accession>A0ABS1Z3Q3</accession>
<dbReference type="Proteomes" id="UP000809137">
    <property type="component" value="Unassembled WGS sequence"/>
</dbReference>
<keyword evidence="1" id="KW-0472">Membrane</keyword>
<gene>
    <name evidence="2" type="ORF">JJB79_06260</name>
</gene>
<feature type="transmembrane region" description="Helical" evidence="1">
    <location>
        <begin position="57"/>
        <end position="77"/>
    </location>
</feature>
<evidence type="ECO:0000313" key="2">
    <source>
        <dbReference type="EMBL" id="MBM0747024.1"/>
    </source>
</evidence>
<evidence type="ECO:0000256" key="1">
    <source>
        <dbReference type="SAM" id="Phobius"/>
    </source>
</evidence>
<dbReference type="EMBL" id="JAFCXS010000003">
    <property type="protein sequence ID" value="MBM0747024.1"/>
    <property type="molecule type" value="Genomic_DNA"/>
</dbReference>
<comment type="caution">
    <text evidence="2">The sequence shown here is derived from an EMBL/GenBank/DDBJ whole genome shotgun (WGS) entry which is preliminary data.</text>
</comment>
<name>A0ABS1Z3Q3_9GAMM</name>
<evidence type="ECO:0000313" key="3">
    <source>
        <dbReference type="Proteomes" id="UP000809137"/>
    </source>
</evidence>
<keyword evidence="1" id="KW-0812">Transmembrane</keyword>
<evidence type="ECO:0008006" key="4">
    <source>
        <dbReference type="Google" id="ProtNLM"/>
    </source>
</evidence>
<reference evidence="2 3" key="1">
    <citation type="submission" date="2021-01" db="EMBL/GenBank/DDBJ databases">
        <title>Complete genome sequence of Pantoea eucrina OB49, a heavy metal tolerant bacterium with PGPR potential isolated from wheat in Algeria.</title>
        <authorList>
            <person name="Lekired A."/>
            <person name="Ouzari I.H."/>
        </authorList>
    </citation>
    <scope>NUCLEOTIDE SEQUENCE [LARGE SCALE GENOMIC DNA]</scope>
    <source>
        <strain evidence="2 3">OB49</strain>
    </source>
</reference>
<organism evidence="2 3">
    <name type="scientific">Pantoea eucrina</name>
    <dbReference type="NCBI Taxonomy" id="472693"/>
    <lineage>
        <taxon>Bacteria</taxon>
        <taxon>Pseudomonadati</taxon>
        <taxon>Pseudomonadota</taxon>
        <taxon>Gammaproteobacteria</taxon>
        <taxon>Enterobacterales</taxon>
        <taxon>Erwiniaceae</taxon>
        <taxon>Pantoea</taxon>
    </lineage>
</organism>
<dbReference type="GeneID" id="84690550"/>
<sequence>MTLIIWIVTGLAAGWLRRLLLPGRPGGMIPGLVLAAIGALIGGYIATYFMNGEIGTLHIAGVAAALAGAVLMLLVAIKLRI</sequence>
<protein>
    <recommendedName>
        <fullName evidence="4">GlsB/YeaQ/YmgE family stress response membrane protein</fullName>
    </recommendedName>
</protein>
<dbReference type="RefSeq" id="WP_039383012.1">
    <property type="nucleotide sequence ID" value="NZ_CP083448.1"/>
</dbReference>
<proteinExistence type="predicted"/>
<keyword evidence="3" id="KW-1185">Reference proteome</keyword>
<keyword evidence="1" id="KW-1133">Transmembrane helix</keyword>
<feature type="transmembrane region" description="Helical" evidence="1">
    <location>
        <begin position="28"/>
        <end position="50"/>
    </location>
</feature>